<dbReference type="SUPFAM" id="SSF52317">
    <property type="entry name" value="Class I glutamine amidotransferase-like"/>
    <property type="match status" value="1"/>
</dbReference>
<organism evidence="5 6">
    <name type="scientific">Pelomonas parva</name>
    <dbReference type="NCBI Taxonomy" id="3299032"/>
    <lineage>
        <taxon>Bacteria</taxon>
        <taxon>Pseudomonadati</taxon>
        <taxon>Pseudomonadota</taxon>
        <taxon>Betaproteobacteria</taxon>
        <taxon>Burkholderiales</taxon>
        <taxon>Sphaerotilaceae</taxon>
        <taxon>Roseateles</taxon>
    </lineage>
</organism>
<dbReference type="EMBL" id="JBIGHV010000006">
    <property type="protein sequence ID" value="MFG6431665.1"/>
    <property type="molecule type" value="Genomic_DNA"/>
</dbReference>
<dbReference type="InterPro" id="IPR029062">
    <property type="entry name" value="Class_I_gatase-like"/>
</dbReference>
<dbReference type="RefSeq" id="WP_394480902.1">
    <property type="nucleotide sequence ID" value="NZ_JBIGHV010000006.1"/>
</dbReference>
<dbReference type="Proteomes" id="UP001606210">
    <property type="component" value="Unassembled WGS sequence"/>
</dbReference>
<keyword evidence="1" id="KW-0346">Stress response</keyword>
<dbReference type="InterPro" id="IPR050325">
    <property type="entry name" value="Prot/Nucl_acid_deglycase"/>
</dbReference>
<proteinExistence type="inferred from homology"/>
<keyword evidence="6" id="KW-1185">Reference proteome</keyword>
<feature type="domain" description="DJ-1/PfpI" evidence="4">
    <location>
        <begin position="25"/>
        <end position="216"/>
    </location>
</feature>
<name>A0ABW7F7M5_9BURK</name>
<evidence type="ECO:0000256" key="3">
    <source>
        <dbReference type="ARBA" id="ARBA00038493"/>
    </source>
</evidence>
<dbReference type="PANTHER" id="PTHR48094:SF11">
    <property type="entry name" value="GLUTATHIONE-INDEPENDENT GLYOXALASE HSP31-RELATED"/>
    <property type="match status" value="1"/>
</dbReference>
<comment type="caution">
    <text evidence="5">The sequence shown here is derived from an EMBL/GenBank/DDBJ whole genome shotgun (WGS) entry which is preliminary data.</text>
</comment>
<dbReference type="Pfam" id="PF01965">
    <property type="entry name" value="DJ-1_PfpI"/>
    <property type="match status" value="1"/>
</dbReference>
<dbReference type="CDD" id="cd03141">
    <property type="entry name" value="GATase1_Hsp31_like"/>
    <property type="match status" value="1"/>
</dbReference>
<comment type="similarity">
    <text evidence="3">Belongs to the peptidase C56 family. HSP31-like subfamily.</text>
</comment>
<evidence type="ECO:0000259" key="4">
    <source>
        <dbReference type="Pfam" id="PF01965"/>
    </source>
</evidence>
<evidence type="ECO:0000256" key="2">
    <source>
        <dbReference type="ARBA" id="ARBA00023239"/>
    </source>
</evidence>
<evidence type="ECO:0000313" key="6">
    <source>
        <dbReference type="Proteomes" id="UP001606210"/>
    </source>
</evidence>
<dbReference type="InterPro" id="IPR002818">
    <property type="entry name" value="DJ-1/PfpI"/>
</dbReference>
<evidence type="ECO:0000256" key="1">
    <source>
        <dbReference type="ARBA" id="ARBA00023016"/>
    </source>
</evidence>
<dbReference type="PANTHER" id="PTHR48094">
    <property type="entry name" value="PROTEIN/NUCLEIC ACID DEGLYCASE DJ-1-RELATED"/>
    <property type="match status" value="1"/>
</dbReference>
<sequence length="221" mass="23731">MRALFVTTSTTQLAPDHPTGLWLEEFAVPYLAAIEADITVTVASPHGGAVPLDPKTEPDEKQREQWARPLEALRHSVTLASVQDETFDAIFIPGGHGPMVDLARDATLHALVARHDAAGKVIAAVCHGPAALVHARRADGRPFFEGRRATGFTNAEEFLARLKDVVPFLLEDEMKAAGADFHSALLPMLSHVEEDGNLITGQNPNSSEGVAEALVAALHDR</sequence>
<evidence type="ECO:0000313" key="5">
    <source>
        <dbReference type="EMBL" id="MFG6431665.1"/>
    </source>
</evidence>
<dbReference type="Gene3D" id="3.40.50.880">
    <property type="match status" value="1"/>
</dbReference>
<gene>
    <name evidence="5" type="ORF">ACG00Y_17225</name>
</gene>
<keyword evidence="5" id="KW-0315">Glutamine amidotransferase</keyword>
<keyword evidence="2" id="KW-0456">Lyase</keyword>
<accession>A0ABW7F7M5</accession>
<reference evidence="5 6" key="1">
    <citation type="submission" date="2024-08" db="EMBL/GenBank/DDBJ databases">
        <authorList>
            <person name="Lu H."/>
        </authorList>
    </citation>
    <scope>NUCLEOTIDE SEQUENCE [LARGE SCALE GENOMIC DNA]</scope>
    <source>
        <strain evidence="5 6">LYH14W</strain>
    </source>
</reference>
<protein>
    <submittedName>
        <fullName evidence="5">Type 1 glutamine amidotransferase domain-containing protein</fullName>
    </submittedName>
</protein>